<evidence type="ECO:0000259" key="2">
    <source>
        <dbReference type="Pfam" id="PF13590"/>
    </source>
</evidence>
<dbReference type="InterPro" id="IPR025411">
    <property type="entry name" value="DUF4136"/>
</dbReference>
<keyword evidence="4" id="KW-1185">Reference proteome</keyword>
<sequence length="194" mass="22363">MSKIYLLTLVLGLFLSGCASVPVDVSTDYDRAANFNQFTTFRWFQENPSARRDSTRSYNTFLDKRIRAAVEANLARKGFRMTTANPDVLVAYDVKVVTKQEVRPDYSYPPGWYGGYGWWYGYRYNYGYSRFAQPMYIDQYQDGTIIIDLIDAKDNELVWRGWGQMEVGSTNVSEAEVNKIVTKILEKYPPGSDK</sequence>
<dbReference type="Pfam" id="PF13590">
    <property type="entry name" value="DUF4136"/>
    <property type="match status" value="1"/>
</dbReference>
<evidence type="ECO:0000313" key="4">
    <source>
        <dbReference type="Proteomes" id="UP000644147"/>
    </source>
</evidence>
<feature type="chain" id="PRO_5045127332" evidence="1">
    <location>
        <begin position="20"/>
        <end position="194"/>
    </location>
</feature>
<proteinExistence type="predicted"/>
<feature type="domain" description="DUF4136" evidence="2">
    <location>
        <begin position="25"/>
        <end position="190"/>
    </location>
</feature>
<dbReference type="PROSITE" id="PS51257">
    <property type="entry name" value="PROKAR_LIPOPROTEIN"/>
    <property type="match status" value="1"/>
</dbReference>
<gene>
    <name evidence="3" type="ORF">I5M27_15115</name>
</gene>
<accession>A0ABS1C4L1</accession>
<evidence type="ECO:0000313" key="3">
    <source>
        <dbReference type="EMBL" id="MBK0404326.1"/>
    </source>
</evidence>
<feature type="signal peptide" evidence="1">
    <location>
        <begin position="1"/>
        <end position="19"/>
    </location>
</feature>
<reference evidence="3 4" key="1">
    <citation type="submission" date="2020-12" db="EMBL/GenBank/DDBJ databases">
        <title>Bacterial novel species Adhaeribacter sp. BT258 isolated from soil.</title>
        <authorList>
            <person name="Jung H.-Y."/>
        </authorList>
    </citation>
    <scope>NUCLEOTIDE SEQUENCE [LARGE SCALE GENOMIC DNA]</scope>
    <source>
        <strain evidence="3 4">BT258</strain>
    </source>
</reference>
<dbReference type="EMBL" id="JAEHFX010000008">
    <property type="protein sequence ID" value="MBK0404326.1"/>
    <property type="molecule type" value="Genomic_DNA"/>
</dbReference>
<organism evidence="3 4">
    <name type="scientific">Adhaeribacter terrigena</name>
    <dbReference type="NCBI Taxonomy" id="2793070"/>
    <lineage>
        <taxon>Bacteria</taxon>
        <taxon>Pseudomonadati</taxon>
        <taxon>Bacteroidota</taxon>
        <taxon>Cytophagia</taxon>
        <taxon>Cytophagales</taxon>
        <taxon>Hymenobacteraceae</taxon>
        <taxon>Adhaeribacter</taxon>
    </lineage>
</organism>
<comment type="caution">
    <text evidence="3">The sequence shown here is derived from an EMBL/GenBank/DDBJ whole genome shotgun (WGS) entry which is preliminary data.</text>
</comment>
<evidence type="ECO:0000256" key="1">
    <source>
        <dbReference type="SAM" id="SignalP"/>
    </source>
</evidence>
<dbReference type="Gene3D" id="3.30.160.670">
    <property type="match status" value="1"/>
</dbReference>
<dbReference type="RefSeq" id="WP_200507164.1">
    <property type="nucleotide sequence ID" value="NZ_JAEHFX010000008.1"/>
</dbReference>
<dbReference type="Proteomes" id="UP000644147">
    <property type="component" value="Unassembled WGS sequence"/>
</dbReference>
<keyword evidence="1" id="KW-0732">Signal</keyword>
<name>A0ABS1C4L1_9BACT</name>
<protein>
    <submittedName>
        <fullName evidence="3">DUF4136 domain-containing protein</fullName>
    </submittedName>
</protein>